<dbReference type="Pfam" id="PF14277">
    <property type="entry name" value="DUF4364"/>
    <property type="match status" value="1"/>
</dbReference>
<gene>
    <name evidence="1" type="ORF">H8Z82_07265</name>
</gene>
<comment type="caution">
    <text evidence="1">The sequence shown here is derived from an EMBL/GenBank/DDBJ whole genome shotgun (WGS) entry which is preliminary data.</text>
</comment>
<protein>
    <submittedName>
        <fullName evidence="1">DUF4364 family protein</fullName>
    </submittedName>
</protein>
<accession>A0ABR7IHE3</accession>
<organism evidence="1 2">
    <name type="scientific">Blautia difficilis</name>
    <dbReference type="NCBI Taxonomy" id="2763027"/>
    <lineage>
        <taxon>Bacteria</taxon>
        <taxon>Bacillati</taxon>
        <taxon>Bacillota</taxon>
        <taxon>Clostridia</taxon>
        <taxon>Lachnospirales</taxon>
        <taxon>Lachnospiraceae</taxon>
        <taxon>Blautia</taxon>
    </lineage>
</organism>
<dbReference type="SUPFAM" id="SSF46785">
    <property type="entry name" value="Winged helix' DNA-binding domain"/>
    <property type="match status" value="1"/>
</dbReference>
<dbReference type="InterPro" id="IPR036388">
    <property type="entry name" value="WH-like_DNA-bd_sf"/>
</dbReference>
<dbReference type="RefSeq" id="WP_019162761.1">
    <property type="nucleotide sequence ID" value="NZ_JACOQG010000008.1"/>
</dbReference>
<dbReference type="InterPro" id="IPR025374">
    <property type="entry name" value="DUF4364"/>
</dbReference>
<dbReference type="Gene3D" id="1.10.10.10">
    <property type="entry name" value="Winged helix-like DNA-binding domain superfamily/Winged helix DNA-binding domain"/>
    <property type="match status" value="1"/>
</dbReference>
<dbReference type="Proteomes" id="UP000649826">
    <property type="component" value="Unassembled WGS sequence"/>
</dbReference>
<dbReference type="InterPro" id="IPR036390">
    <property type="entry name" value="WH_DNA-bd_sf"/>
</dbReference>
<evidence type="ECO:0000313" key="2">
    <source>
        <dbReference type="Proteomes" id="UP000649826"/>
    </source>
</evidence>
<evidence type="ECO:0000313" key="1">
    <source>
        <dbReference type="EMBL" id="MBC5779462.1"/>
    </source>
</evidence>
<proteinExistence type="predicted"/>
<name>A0ABR7IHE3_9FIRM</name>
<keyword evidence="2" id="KW-1185">Reference proteome</keyword>
<dbReference type="EMBL" id="JACOQG010000008">
    <property type="protein sequence ID" value="MBC5779462.1"/>
    <property type="molecule type" value="Genomic_DNA"/>
</dbReference>
<reference evidence="1 2" key="1">
    <citation type="submission" date="2020-08" db="EMBL/GenBank/DDBJ databases">
        <title>Genome public.</title>
        <authorList>
            <person name="Liu C."/>
            <person name="Sun Q."/>
        </authorList>
    </citation>
    <scope>NUCLEOTIDE SEQUENCE [LARGE SCALE GENOMIC DNA]</scope>
    <source>
        <strain evidence="1 2">M29</strain>
    </source>
</reference>
<sequence>MSTPYTIYKLIVLYMLQNADDTLTNSQISEFILDRGYTNYFHLQQALSELVEAELVNKDTRSNTSHYRVTEDGRKTLSFFQQDLSSEIKQEVKEYLNSAGFKAEDRIVTSADYYITKQGDYSVRCQLIEKGNSLIDLNIAAPNLEAAKSMCQKWPSHSQEIYGKIMEELL</sequence>